<feature type="region of interest" description="Disordered" evidence="1">
    <location>
        <begin position="1390"/>
        <end position="1426"/>
    </location>
</feature>
<feature type="compositionally biased region" description="Polar residues" evidence="1">
    <location>
        <begin position="295"/>
        <end position="308"/>
    </location>
</feature>
<feature type="transmembrane region" description="Helical" evidence="2">
    <location>
        <begin position="175"/>
        <end position="197"/>
    </location>
</feature>
<accession>A0A1E3J9A9</accession>
<proteinExistence type="predicted"/>
<dbReference type="Proteomes" id="UP000094819">
    <property type="component" value="Unassembled WGS sequence"/>
</dbReference>
<organism evidence="3 4">
    <name type="scientific">Cryptococcus wingfieldii CBS 7118</name>
    <dbReference type="NCBI Taxonomy" id="1295528"/>
    <lineage>
        <taxon>Eukaryota</taxon>
        <taxon>Fungi</taxon>
        <taxon>Dikarya</taxon>
        <taxon>Basidiomycota</taxon>
        <taxon>Agaricomycotina</taxon>
        <taxon>Tremellomycetes</taxon>
        <taxon>Tremellales</taxon>
        <taxon>Cryptococcaceae</taxon>
        <taxon>Cryptococcus</taxon>
    </lineage>
</organism>
<keyword evidence="2" id="KW-0472">Membrane</keyword>
<feature type="region of interest" description="Disordered" evidence="1">
    <location>
        <begin position="1031"/>
        <end position="1097"/>
    </location>
</feature>
<dbReference type="GeneID" id="30193449"/>
<feature type="region of interest" description="Disordered" evidence="1">
    <location>
        <begin position="251"/>
        <end position="277"/>
    </location>
</feature>
<evidence type="ECO:0000256" key="2">
    <source>
        <dbReference type="SAM" id="Phobius"/>
    </source>
</evidence>
<feature type="region of interest" description="Disordered" evidence="1">
    <location>
        <begin position="1238"/>
        <end position="1377"/>
    </location>
</feature>
<feature type="compositionally biased region" description="Polar residues" evidence="1">
    <location>
        <begin position="1068"/>
        <end position="1077"/>
    </location>
</feature>
<name>A0A1E3J9A9_9TREE</name>
<evidence type="ECO:0000313" key="4">
    <source>
        <dbReference type="Proteomes" id="UP000094819"/>
    </source>
</evidence>
<feature type="region of interest" description="Disordered" evidence="1">
    <location>
        <begin position="1471"/>
        <end position="1512"/>
    </location>
</feature>
<feature type="region of interest" description="Disordered" evidence="1">
    <location>
        <begin position="1191"/>
        <end position="1210"/>
    </location>
</feature>
<dbReference type="EMBL" id="AWGH01000011">
    <property type="protein sequence ID" value="ODN96521.1"/>
    <property type="molecule type" value="Genomic_DNA"/>
</dbReference>
<feature type="compositionally biased region" description="Basic residues" evidence="1">
    <location>
        <begin position="1041"/>
        <end position="1051"/>
    </location>
</feature>
<keyword evidence="2" id="KW-1133">Transmembrane helix</keyword>
<feature type="compositionally biased region" description="Polar residues" evidence="1">
    <location>
        <begin position="342"/>
        <end position="366"/>
    </location>
</feature>
<feature type="compositionally biased region" description="Low complexity" evidence="1">
    <location>
        <begin position="1346"/>
        <end position="1361"/>
    </location>
</feature>
<feature type="transmembrane region" description="Helical" evidence="2">
    <location>
        <begin position="641"/>
        <end position="664"/>
    </location>
</feature>
<feature type="compositionally biased region" description="Polar residues" evidence="1">
    <location>
        <begin position="373"/>
        <end position="387"/>
    </location>
</feature>
<feature type="compositionally biased region" description="Polar residues" evidence="1">
    <location>
        <begin position="1315"/>
        <end position="1330"/>
    </location>
</feature>
<protein>
    <submittedName>
        <fullName evidence="3">Uncharacterized protein</fullName>
    </submittedName>
</protein>
<sequence length="1512" mass="162608">MLPEKLSTVVPIPSALLLLTLLLYHLTPLLSLSSNLTPSLQKLSDIIPHPRRARNLPREFFNLPPRPNSPSTASKLAWGDVGARLGVRGKLMLLLAGEGFVSLVAGWVVLEIGIEGTTGIWAGVAVSITLLPVTSAWLALFVMVSQPMHNRHHSSRLSSFRHAVFKSGGITHDTLYPRIFPISAATTGVATILAGVLGDSARYVILAMSTASVAVLGGCSFVGMWQMAYRPREGMIRLRGESRMSLYEKETGYLPEGISEDDEREAGEVEEMDEAELRVGDSWVSSPSRTETMISSFEFSPGSNGDPQNTSPSANTSASESSYKTPKSKASGMSLRTPPTMPQTAMSPSSFQHLSPNIALSPNSQDKSIEDSWLSQDTNSRTISEWSFPSPEPAVTRPRSPLSPAFDTNLPRPGQTQGVAVKASDSTVYTHTLSSIGSPLRSPDGSVIAAYSPDPFRPLPRAFESLSSYPLSPSQMAGESRASLVATRAVGSIDNAVTGVPVERVFPKGSSTWTLESCSGPTASGTTLVEAKTPVRRQSRVKPIDLRAPPPPPMPTNMPLPPTPTFARSSTLWDMSSGAGKDSMELLMGGDERDWVAVESGPEALQSWSRGGRGVGMVAVAGSICCWALALALLLQGPSGMATLLYLISIILPSPVLVLLSYILRYRHPKQGSNRGKKGSTSTAATSGYKSLALTSESQLSLPVSISPRLTPPQPKRYSTADINGKHMGKLVQQKPSLTTFLSTDGGGSRGVTFEGKSPERRHTVYGNLDLRDMEAEEVMRKTIARKSADVWFEEGHAVQGGGIFARAAEMLKPVPAMRVLETQPKTRAHKDDIRSHRGGVVSMLAKRASSLFEGGWTGVQHEATSQRAETTGRYDDASDDASFISAKSGVAVSVTGPSPDKRASRLSRGHSCSSNGEYESMLTQIHEAKRGRMSNGPTLIYNQRRVSDQRRVPGKGDEYELDWLTAGVLPKLVPAIKIGNDIRVEPAPGSAAIVHDSDEAGDCDTPRADRRSYVENDNESFIGAPSFRSMSLKDQSTPHQSRHIGKHTHTRSFSSSMDLSKSPEYYTAQSHGQSTSRVRRDASAKSNQTVREQELKEKTSFGLPKFNKEDFTEEMRKSFDELARPVSSGFDLPPIPATLTQQGSTVERVEERLPKESPMTFSKSYVADMHLALELGASISSQSLAAEANLPQKASHMSPSQRSLASTLNTDAEDAVEEMEAMMAMDTPTRADFVISPPLSSYGGEDGRSSRASVRSISTTTSGTTTTSASGTGYSTSFAVEAPPVPDIPSPYRHSAHGAAPSVRSHPHPPPLAKSTSTSTFGPVNNQRFSIIEPHPPVQHLLPKSSSETLRSSSTVSELEASNPTPLPKALDYKPSKQELRLVKQLNERNAERDAEKEMKEQKSESTVEPAQNSKTVEKRGLKPLTLVEKRLSNEIIAAPQAVPNKSALPKSKSATGSQKKFMVLLQENETGSKVSLGGSSAKGKENEAKGSKTSTGSGIGGVRGLRGLRA</sequence>
<feature type="transmembrane region" description="Helical" evidence="2">
    <location>
        <begin position="203"/>
        <end position="229"/>
    </location>
</feature>
<comment type="caution">
    <text evidence="3">The sequence shown here is derived from an EMBL/GenBank/DDBJ whole genome shotgun (WGS) entry which is preliminary data.</text>
</comment>
<feature type="compositionally biased region" description="Low complexity" evidence="1">
    <location>
        <begin position="309"/>
        <end position="322"/>
    </location>
</feature>
<keyword evidence="4" id="KW-1185">Reference proteome</keyword>
<feature type="transmembrane region" description="Helical" evidence="2">
    <location>
        <begin position="120"/>
        <end position="144"/>
    </location>
</feature>
<reference evidence="3 4" key="1">
    <citation type="submission" date="2016-06" db="EMBL/GenBank/DDBJ databases">
        <title>Evolution of pathogenesis and genome organization in the Tremellales.</title>
        <authorList>
            <person name="Cuomo C."/>
            <person name="Litvintseva A."/>
            <person name="Heitman J."/>
            <person name="Chen Y."/>
            <person name="Sun S."/>
            <person name="Springer D."/>
            <person name="Dromer F."/>
            <person name="Young S."/>
            <person name="Zeng Q."/>
            <person name="Chapman S."/>
            <person name="Gujja S."/>
            <person name="Saif S."/>
            <person name="Birren B."/>
        </authorList>
    </citation>
    <scope>NUCLEOTIDE SEQUENCE [LARGE SCALE GENOMIC DNA]</scope>
    <source>
        <strain evidence="3 4">CBS 7118</strain>
    </source>
</reference>
<dbReference type="OrthoDB" id="2529242at2759"/>
<feature type="region of interest" description="Disordered" evidence="1">
    <location>
        <begin position="295"/>
        <end position="422"/>
    </location>
</feature>
<feature type="compositionally biased region" description="Basic and acidic residues" evidence="1">
    <location>
        <begin position="1390"/>
        <end position="1407"/>
    </location>
</feature>
<evidence type="ECO:0000313" key="3">
    <source>
        <dbReference type="EMBL" id="ODN96521.1"/>
    </source>
</evidence>
<feature type="compositionally biased region" description="Acidic residues" evidence="1">
    <location>
        <begin position="258"/>
        <end position="274"/>
    </location>
</feature>
<feature type="compositionally biased region" description="Low complexity" evidence="1">
    <location>
        <begin position="1257"/>
        <end position="1278"/>
    </location>
</feature>
<feature type="compositionally biased region" description="Polar residues" evidence="1">
    <location>
        <begin position="1031"/>
        <end position="1040"/>
    </location>
</feature>
<feature type="compositionally biased region" description="Polar residues" evidence="1">
    <location>
        <begin position="1196"/>
        <end position="1210"/>
    </location>
</feature>
<evidence type="ECO:0000256" key="1">
    <source>
        <dbReference type="SAM" id="MobiDB-lite"/>
    </source>
</evidence>
<feature type="region of interest" description="Disordered" evidence="1">
    <location>
        <begin position="895"/>
        <end position="919"/>
    </location>
</feature>
<dbReference type="RefSeq" id="XP_019031767.1">
    <property type="nucleotide sequence ID" value="XM_019176357.1"/>
</dbReference>
<feature type="transmembrane region" description="Helical" evidence="2">
    <location>
        <begin position="615"/>
        <end position="635"/>
    </location>
</feature>
<feature type="transmembrane region" description="Helical" evidence="2">
    <location>
        <begin position="91"/>
        <end position="114"/>
    </location>
</feature>
<gene>
    <name evidence="3" type="ORF">L198_04236</name>
</gene>
<keyword evidence="2" id="KW-0812">Transmembrane</keyword>
<feature type="transmembrane region" description="Helical" evidence="2">
    <location>
        <begin position="12"/>
        <end position="32"/>
    </location>
</feature>